<feature type="compositionally biased region" description="Basic and acidic residues" evidence="1">
    <location>
        <begin position="9"/>
        <end position="20"/>
    </location>
</feature>
<proteinExistence type="predicted"/>
<evidence type="ECO:0000313" key="3">
    <source>
        <dbReference type="Proteomes" id="UP000830055"/>
    </source>
</evidence>
<name>A0ABN6M4G8_9BACT</name>
<keyword evidence="3" id="KW-1185">Reference proteome</keyword>
<evidence type="ECO:0000313" key="2">
    <source>
        <dbReference type="EMBL" id="BDD87781.1"/>
    </source>
</evidence>
<feature type="region of interest" description="Disordered" evidence="1">
    <location>
        <begin position="1"/>
        <end position="46"/>
    </location>
</feature>
<dbReference type="EMBL" id="AP025516">
    <property type="protein sequence ID" value="BDD87781.1"/>
    <property type="molecule type" value="Genomic_DNA"/>
</dbReference>
<sequence>MDDFGPPAAHEHTDKWHGESAADLDDPDSFQSPVHPDDPPVSGEWAQAPCKTIVDTAIVDNLPTVPVKVKQNQRN</sequence>
<protein>
    <submittedName>
        <fullName evidence="2">Uncharacterized protein</fullName>
    </submittedName>
</protein>
<evidence type="ECO:0000256" key="1">
    <source>
        <dbReference type="SAM" id="MobiDB-lite"/>
    </source>
</evidence>
<reference evidence="2 3" key="1">
    <citation type="submission" date="2022-01" db="EMBL/GenBank/DDBJ databases">
        <title>Desulfofustis limnae sp. nov., a novel mesophilic sulfate-reducing bacterium isolated from marsh soil.</title>
        <authorList>
            <person name="Watanabe M."/>
            <person name="Takahashi A."/>
            <person name="Kojima H."/>
            <person name="Fukui M."/>
        </authorList>
    </citation>
    <scope>NUCLEOTIDE SEQUENCE [LARGE SCALE GENOMIC DNA]</scope>
    <source>
        <strain evidence="2 3">PPLL</strain>
    </source>
</reference>
<dbReference type="Proteomes" id="UP000830055">
    <property type="component" value="Chromosome"/>
</dbReference>
<organism evidence="2 3">
    <name type="scientific">Desulfofustis limnaeus</name>
    <dbReference type="NCBI Taxonomy" id="2740163"/>
    <lineage>
        <taxon>Bacteria</taxon>
        <taxon>Pseudomonadati</taxon>
        <taxon>Thermodesulfobacteriota</taxon>
        <taxon>Desulfobulbia</taxon>
        <taxon>Desulfobulbales</taxon>
        <taxon>Desulfocapsaceae</taxon>
        <taxon>Desulfofustis</taxon>
    </lineage>
</organism>
<gene>
    <name evidence="2" type="ORF">DPPLL_21460</name>
</gene>
<accession>A0ABN6M4G8</accession>